<evidence type="ECO:0000313" key="2">
    <source>
        <dbReference type="EMBL" id="KEJ82826.1"/>
    </source>
</evidence>
<dbReference type="EMBL" id="ARYC01003582">
    <property type="protein sequence ID" value="KEJ82826.1"/>
    <property type="molecule type" value="Genomic_DNA"/>
</dbReference>
<accession>A0A073I015</accession>
<sequence length="172" mass="20296">MPETENNSYGGLKLPNQRIGKKIEQRGPQRIYTKRSGDSQRGNQLDQIFSNVETFSRRTSQLNQPDHKLIQAKLKIKYQESDFKLSDKEKTIRISYLRKQCWKRQRKGDDRRTPELTDIQCFEDKIGKQFRGRNWYQQAPEQAIKSNGTVAGNIIQDTKTKWKEAMRDIEQC</sequence>
<evidence type="ECO:0000313" key="3">
    <source>
        <dbReference type="Proteomes" id="UP000053232"/>
    </source>
</evidence>
<dbReference type="AlphaFoldDB" id="A0A073I015"/>
<name>A0A073I015_9SPIT</name>
<gene>
    <name evidence="2" type="ORF">OXYTRIMIC_506</name>
</gene>
<reference evidence="3" key="1">
    <citation type="journal article" date="2014" name="Cell">
        <title>The Architecture of a Scrambled Genome Reveals Massive Levels of Genomic Rearrangement during Development.</title>
        <authorList>
            <person name="Chen X."/>
            <person name="Bracht J.R."/>
            <person name="Goldman A.D."/>
            <person name="Dolzhenko E."/>
            <person name="Clay D.M."/>
            <person name="Swart E.C."/>
            <person name="Perlman D.H."/>
            <person name="Doak T.G."/>
            <person name="Stuart A."/>
            <person name="Amemiya C.T."/>
            <person name="Sebra R.P."/>
            <person name="Landweber L.F."/>
        </authorList>
    </citation>
    <scope>NUCLEOTIDE SEQUENCE [LARGE SCALE GENOMIC DNA]</scope>
    <source>
        <strain evidence="3">JRB310</strain>
    </source>
</reference>
<keyword evidence="3" id="KW-1185">Reference proteome</keyword>
<feature type="region of interest" description="Disordered" evidence="1">
    <location>
        <begin position="1"/>
        <end position="43"/>
    </location>
</feature>
<evidence type="ECO:0000256" key="1">
    <source>
        <dbReference type="SAM" id="MobiDB-lite"/>
    </source>
</evidence>
<dbReference type="Proteomes" id="UP000053232">
    <property type="component" value="Unassembled WGS sequence"/>
</dbReference>
<comment type="caution">
    <text evidence="2">The sequence shown here is derived from an EMBL/GenBank/DDBJ whole genome shotgun (WGS) entry which is preliminary data.</text>
</comment>
<proteinExistence type="predicted"/>
<protein>
    <submittedName>
        <fullName evidence="2">Uncharacterized protein</fullName>
    </submittedName>
</protein>
<organism evidence="2 3">
    <name type="scientific">Oxytricha trifallax</name>
    <dbReference type="NCBI Taxonomy" id="1172189"/>
    <lineage>
        <taxon>Eukaryota</taxon>
        <taxon>Sar</taxon>
        <taxon>Alveolata</taxon>
        <taxon>Ciliophora</taxon>
        <taxon>Intramacronucleata</taxon>
        <taxon>Spirotrichea</taxon>
        <taxon>Stichotrichia</taxon>
        <taxon>Sporadotrichida</taxon>
        <taxon>Oxytrichidae</taxon>
        <taxon>Oxytrichinae</taxon>
        <taxon>Oxytricha</taxon>
    </lineage>
</organism>